<sequence length="121" mass="13681">MFFCLFFFKPFISAIVSSMINSFTLSHTDHLHLATNSIKCAKPTEYDFGETASEHLLRSSDEKCHATLRGKSNVAQRPAKLIQPTSVFYFSLSIVFFLLCFGLSKRKIIMISSPLLMGCFQ</sequence>
<protein>
    <submittedName>
        <fullName evidence="3">Uncharacterized protein</fullName>
    </submittedName>
</protein>
<dbReference type="AlphaFoldDB" id="A0A0E9X3F8"/>
<feature type="transmembrane region" description="Helical" evidence="1">
    <location>
        <begin position="87"/>
        <end position="104"/>
    </location>
</feature>
<accession>A0A0E9X3F8</accession>
<organism evidence="3">
    <name type="scientific">Anguilla anguilla</name>
    <name type="common">European freshwater eel</name>
    <name type="synonym">Muraena anguilla</name>
    <dbReference type="NCBI Taxonomy" id="7936"/>
    <lineage>
        <taxon>Eukaryota</taxon>
        <taxon>Metazoa</taxon>
        <taxon>Chordata</taxon>
        <taxon>Craniata</taxon>
        <taxon>Vertebrata</taxon>
        <taxon>Euteleostomi</taxon>
        <taxon>Actinopterygii</taxon>
        <taxon>Neopterygii</taxon>
        <taxon>Teleostei</taxon>
        <taxon>Anguilliformes</taxon>
        <taxon>Anguillidae</taxon>
        <taxon>Anguilla</taxon>
    </lineage>
</organism>
<feature type="signal peptide" evidence="2">
    <location>
        <begin position="1"/>
        <end position="18"/>
    </location>
</feature>
<keyword evidence="1" id="KW-0812">Transmembrane</keyword>
<evidence type="ECO:0000256" key="1">
    <source>
        <dbReference type="SAM" id="Phobius"/>
    </source>
</evidence>
<feature type="chain" id="PRO_5002434982" evidence="2">
    <location>
        <begin position="19"/>
        <end position="121"/>
    </location>
</feature>
<reference evidence="3" key="1">
    <citation type="submission" date="2014-11" db="EMBL/GenBank/DDBJ databases">
        <authorList>
            <person name="Amaro Gonzalez C."/>
        </authorList>
    </citation>
    <scope>NUCLEOTIDE SEQUENCE</scope>
</reference>
<evidence type="ECO:0000256" key="2">
    <source>
        <dbReference type="SAM" id="SignalP"/>
    </source>
</evidence>
<keyword evidence="2" id="KW-0732">Signal</keyword>
<keyword evidence="1" id="KW-1133">Transmembrane helix</keyword>
<proteinExistence type="predicted"/>
<reference evidence="3" key="2">
    <citation type="journal article" date="2015" name="Fish Shellfish Immunol.">
        <title>Early steps in the European eel (Anguilla anguilla)-Vibrio vulnificus interaction in the gills: Role of the RtxA13 toxin.</title>
        <authorList>
            <person name="Callol A."/>
            <person name="Pajuelo D."/>
            <person name="Ebbesson L."/>
            <person name="Teles M."/>
            <person name="MacKenzie S."/>
            <person name="Amaro C."/>
        </authorList>
    </citation>
    <scope>NUCLEOTIDE SEQUENCE</scope>
</reference>
<keyword evidence="1" id="KW-0472">Membrane</keyword>
<dbReference type="EMBL" id="GBXM01011566">
    <property type="protein sequence ID" value="JAH97011.1"/>
    <property type="molecule type" value="Transcribed_RNA"/>
</dbReference>
<evidence type="ECO:0000313" key="3">
    <source>
        <dbReference type="EMBL" id="JAH97011.1"/>
    </source>
</evidence>
<name>A0A0E9X3F8_ANGAN</name>